<comment type="caution">
    <text evidence="1">The sequence shown here is derived from an EMBL/GenBank/DDBJ whole genome shotgun (WGS) entry which is preliminary data.</text>
</comment>
<name>A0ABV7Y3L9_9FLAO</name>
<evidence type="ECO:0000313" key="2">
    <source>
        <dbReference type="Proteomes" id="UP001595735"/>
    </source>
</evidence>
<sequence length="60" mass="6530">MSVCKESYIDGDYIETTGGSCKVYAKENIENASIGDQFSQNGLQDGVLYASNGQPPFIEF</sequence>
<dbReference type="RefSeq" id="WP_378170948.1">
    <property type="nucleotide sequence ID" value="NZ_JBHRYO010000002.1"/>
</dbReference>
<evidence type="ECO:0000313" key="1">
    <source>
        <dbReference type="EMBL" id="MFC3758815.1"/>
    </source>
</evidence>
<reference evidence="2" key="1">
    <citation type="journal article" date="2019" name="Int. J. Syst. Evol. Microbiol.">
        <title>The Global Catalogue of Microorganisms (GCM) 10K type strain sequencing project: providing services to taxonomists for standard genome sequencing and annotation.</title>
        <authorList>
            <consortium name="The Broad Institute Genomics Platform"/>
            <consortium name="The Broad Institute Genome Sequencing Center for Infectious Disease"/>
            <person name="Wu L."/>
            <person name="Ma J."/>
        </authorList>
    </citation>
    <scope>NUCLEOTIDE SEQUENCE [LARGE SCALE GENOMIC DNA]</scope>
    <source>
        <strain evidence="2">CECT 7798</strain>
    </source>
</reference>
<dbReference type="EMBL" id="JBHRYO010000002">
    <property type="protein sequence ID" value="MFC3758815.1"/>
    <property type="molecule type" value="Genomic_DNA"/>
</dbReference>
<proteinExistence type="predicted"/>
<organism evidence="1 2">
    <name type="scientific">Chryseobacterium tructae</name>
    <dbReference type="NCBI Taxonomy" id="1037380"/>
    <lineage>
        <taxon>Bacteria</taxon>
        <taxon>Pseudomonadati</taxon>
        <taxon>Bacteroidota</taxon>
        <taxon>Flavobacteriia</taxon>
        <taxon>Flavobacteriales</taxon>
        <taxon>Weeksellaceae</taxon>
        <taxon>Chryseobacterium group</taxon>
        <taxon>Chryseobacterium</taxon>
    </lineage>
</organism>
<gene>
    <name evidence="1" type="ORF">ACFONJ_22840</name>
</gene>
<keyword evidence="2" id="KW-1185">Reference proteome</keyword>
<dbReference type="Proteomes" id="UP001595735">
    <property type="component" value="Unassembled WGS sequence"/>
</dbReference>
<protein>
    <submittedName>
        <fullName evidence="1">Uncharacterized protein</fullName>
    </submittedName>
</protein>
<accession>A0ABV7Y3L9</accession>